<dbReference type="SUPFAM" id="SSF159234">
    <property type="entry name" value="FomD-like"/>
    <property type="match status" value="1"/>
</dbReference>
<dbReference type="Gene3D" id="2.40.380.10">
    <property type="entry name" value="FomD-like"/>
    <property type="match status" value="1"/>
</dbReference>
<protein>
    <recommendedName>
        <fullName evidence="1">DUF402 domain-containing protein</fullName>
    </recommendedName>
</protein>
<evidence type="ECO:0000313" key="3">
    <source>
        <dbReference type="Proteomes" id="UP000246410"/>
    </source>
</evidence>
<evidence type="ECO:0000313" key="2">
    <source>
        <dbReference type="EMBL" id="PWV70698.1"/>
    </source>
</evidence>
<reference evidence="2 3" key="1">
    <citation type="submission" date="2018-05" db="EMBL/GenBank/DDBJ databases">
        <title>Genomic Encyclopedia of Type Strains, Phase IV (KMG-IV): sequencing the most valuable type-strain genomes for metagenomic binning, comparative biology and taxonomic classification.</title>
        <authorList>
            <person name="Goeker M."/>
        </authorList>
    </citation>
    <scope>NUCLEOTIDE SEQUENCE [LARGE SCALE GENOMIC DNA]</scope>
    <source>
        <strain evidence="2 3">DSM 44717</strain>
    </source>
</reference>
<keyword evidence="3" id="KW-1185">Reference proteome</keyword>
<comment type="caution">
    <text evidence="2">The sequence shown here is derived from an EMBL/GenBank/DDBJ whole genome shotgun (WGS) entry which is preliminary data.</text>
</comment>
<dbReference type="EMBL" id="QGTL01000012">
    <property type="protein sequence ID" value="PWV70698.1"/>
    <property type="molecule type" value="Genomic_DNA"/>
</dbReference>
<sequence>MTQASTVHVHPPKIEYFDIAARTNTDPKGFVRPVEVYREEPWGLYMGRHSDHANFHYLESWVLPELSLRASKLHYNPGVDQWQDVYVDVGVFTRESATLYKSVDHYLDLLVRTGREVELVDVDELLAAHAGGLLDTAVCEAAFQHATAAIDGMAAHGHSLERWLASRGMTLTWR</sequence>
<gene>
    <name evidence="2" type="ORF">DFR69_112118</name>
</gene>
<accession>A0A317NAR4</accession>
<feature type="domain" description="DUF402" evidence="1">
    <location>
        <begin position="32"/>
        <end position="158"/>
    </location>
</feature>
<dbReference type="PIRSF" id="PIRSF012622">
    <property type="entry name" value="UCP012622"/>
    <property type="match status" value="1"/>
</dbReference>
<dbReference type="AlphaFoldDB" id="A0A317NAR4"/>
<dbReference type="Proteomes" id="UP000246410">
    <property type="component" value="Unassembled WGS sequence"/>
</dbReference>
<dbReference type="RefSeq" id="WP_110040440.1">
    <property type="nucleotide sequence ID" value="NZ_JARWQV010000290.1"/>
</dbReference>
<dbReference type="InterPro" id="IPR014465">
    <property type="entry name" value="UCP012622"/>
</dbReference>
<dbReference type="InterPro" id="IPR035930">
    <property type="entry name" value="FomD-like_sf"/>
</dbReference>
<dbReference type="InterPro" id="IPR007295">
    <property type="entry name" value="DUF402"/>
</dbReference>
<proteinExistence type="predicted"/>
<organism evidence="2 3">
    <name type="scientific">Nocardia neocaledoniensis</name>
    <dbReference type="NCBI Taxonomy" id="236511"/>
    <lineage>
        <taxon>Bacteria</taxon>
        <taxon>Bacillati</taxon>
        <taxon>Actinomycetota</taxon>
        <taxon>Actinomycetes</taxon>
        <taxon>Mycobacteriales</taxon>
        <taxon>Nocardiaceae</taxon>
        <taxon>Nocardia</taxon>
    </lineage>
</organism>
<dbReference type="Pfam" id="PF04167">
    <property type="entry name" value="DUF402"/>
    <property type="match status" value="1"/>
</dbReference>
<evidence type="ECO:0000259" key="1">
    <source>
        <dbReference type="Pfam" id="PF04167"/>
    </source>
</evidence>
<name>A0A317NAR4_9NOCA</name>